<evidence type="ECO:0000313" key="2">
    <source>
        <dbReference type="Proteomes" id="UP001470230"/>
    </source>
</evidence>
<evidence type="ECO:0000313" key="1">
    <source>
        <dbReference type="EMBL" id="KAK8898228.1"/>
    </source>
</evidence>
<reference evidence="1 2" key="1">
    <citation type="submission" date="2024-04" db="EMBL/GenBank/DDBJ databases">
        <title>Tritrichomonas musculus Genome.</title>
        <authorList>
            <person name="Alves-Ferreira E."/>
            <person name="Grigg M."/>
            <person name="Lorenzi H."/>
            <person name="Galac M."/>
        </authorList>
    </citation>
    <scope>NUCLEOTIDE SEQUENCE [LARGE SCALE GENOMIC DNA]</scope>
    <source>
        <strain evidence="1 2">EAF2021</strain>
    </source>
</reference>
<protein>
    <submittedName>
        <fullName evidence="1">Uncharacterized protein</fullName>
    </submittedName>
</protein>
<proteinExistence type="predicted"/>
<accession>A0ABR2L4G1</accession>
<name>A0ABR2L4G1_9EUKA</name>
<comment type="caution">
    <text evidence="1">The sequence shown here is derived from an EMBL/GenBank/DDBJ whole genome shotgun (WGS) entry which is preliminary data.</text>
</comment>
<gene>
    <name evidence="1" type="ORF">M9Y10_000506</name>
</gene>
<dbReference type="Proteomes" id="UP001470230">
    <property type="component" value="Unassembled WGS sequence"/>
</dbReference>
<organism evidence="1 2">
    <name type="scientific">Tritrichomonas musculus</name>
    <dbReference type="NCBI Taxonomy" id="1915356"/>
    <lineage>
        <taxon>Eukaryota</taxon>
        <taxon>Metamonada</taxon>
        <taxon>Parabasalia</taxon>
        <taxon>Tritrichomonadida</taxon>
        <taxon>Tritrichomonadidae</taxon>
        <taxon>Tritrichomonas</taxon>
    </lineage>
</organism>
<sequence length="346" mass="39880">MQNQTITVIYQDECYPVIYSKLYDSSDKFRQMIKPYIENGTDIQKLQLKIIYDKFSSRNVKNFLKILQSQKNDVHAHEIAEICELAKMFQANQLYNKGMAFVRNRVDPNFCITNDYNEGNGEKYLEIAYVKDLFSPHAKSMNDISLNGKMIYPNSNIENSMSKSQVKFPTTDNLHSVCYKIQIFNPVMKCCRFFFSKEGRILYTAKHKAKEIFISEGNDIHIHDNKFKISQNSEGYNIVNTDDQEFKITYIPTGTKKQYSLETSFVHEGKKLYWSPKESDANLNGEYNHVPIPSKKNIVLKNPAGSPTFIFRKMGNDVYEAECLSSLNPLVIFSISLSQIVGPASF</sequence>
<keyword evidence="2" id="KW-1185">Reference proteome</keyword>
<dbReference type="EMBL" id="JAPFFF010000001">
    <property type="protein sequence ID" value="KAK8898228.1"/>
    <property type="molecule type" value="Genomic_DNA"/>
</dbReference>